<keyword evidence="2 7" id="KW-0547">Nucleotide-binding</keyword>
<keyword evidence="3 7" id="KW-0378">Hydrolase</keyword>
<dbReference type="InterPro" id="IPR011545">
    <property type="entry name" value="DEAD/DEAH_box_helicase_dom"/>
</dbReference>
<sequence>MAEADFYGREHGLRNFSQYPRRPGNQWSSSSSTQNTLWKSRDNYSRSYSNDFQSHNNHTERNSDLGSKLTAVTWNVKELPSFNKDFYTEHPDVSKKSEVEITKIREDLQMTIYGNNIPRPVTTFEESNLPDYVQKMLKSAGFEAPTHIQSQGWPIIMSGRDLIGIAKTGSGKTLGFILPAIVHILDQPQLRPGDGPIALVLSPTRELAMQTSQECSRFGRPCRVSNACVYGGAPRSRQQMELQRGVHVVIATPGRLIDFLENGATNLKRVTYLVLDEADRMLDMGFEPQIRKIIEQIRPDRQTVMFSATWPKEVQALAKDFSIDPVHLQIGSLNLSANQDIKQVIEIVDESFKLSKVVDIVHEVAKPGSKTIIFCETKKGCEVLCYELKKEKFTVDAIHGDKTQRDRDQVLRDFRNNKINIMVATDVASRGLDVKDVNHVINYDFPGQVEDYIHRIGRTARAGAKGTAISFFTQQNARMAGDLIKLLKESKQEIPDKLYDMNRSNRPQQGNNRYNRWGYQSRNYAAARSRSPRRAYYY</sequence>
<evidence type="ECO:0000256" key="3">
    <source>
        <dbReference type="ARBA" id="ARBA00022801"/>
    </source>
</evidence>
<evidence type="ECO:0000256" key="7">
    <source>
        <dbReference type="RuleBase" id="RU000492"/>
    </source>
</evidence>
<dbReference type="AlphaFoldDB" id="A0AAU9J9T1"/>
<dbReference type="EMBL" id="CAJZBQ010000032">
    <property type="protein sequence ID" value="CAG9322457.1"/>
    <property type="molecule type" value="Genomic_DNA"/>
</dbReference>
<dbReference type="PANTHER" id="PTHR47958">
    <property type="entry name" value="ATP-DEPENDENT RNA HELICASE DBP3"/>
    <property type="match status" value="1"/>
</dbReference>
<proteinExistence type="inferred from homology"/>
<dbReference type="PROSITE" id="PS51194">
    <property type="entry name" value="HELICASE_CTER"/>
    <property type="match status" value="1"/>
</dbReference>
<dbReference type="GO" id="GO:0003724">
    <property type="term" value="F:RNA helicase activity"/>
    <property type="evidence" value="ECO:0007669"/>
    <property type="project" value="UniProtKB-EC"/>
</dbReference>
<organism evidence="12 13">
    <name type="scientific">Blepharisma stoltei</name>
    <dbReference type="NCBI Taxonomy" id="1481888"/>
    <lineage>
        <taxon>Eukaryota</taxon>
        <taxon>Sar</taxon>
        <taxon>Alveolata</taxon>
        <taxon>Ciliophora</taxon>
        <taxon>Postciliodesmatophora</taxon>
        <taxon>Heterotrichea</taxon>
        <taxon>Heterotrichida</taxon>
        <taxon>Blepharismidae</taxon>
        <taxon>Blepharisma</taxon>
    </lineage>
</organism>
<reference evidence="12" key="1">
    <citation type="submission" date="2021-09" db="EMBL/GenBank/DDBJ databases">
        <authorList>
            <consortium name="AG Swart"/>
            <person name="Singh M."/>
            <person name="Singh A."/>
            <person name="Seah K."/>
            <person name="Emmerich C."/>
        </authorList>
    </citation>
    <scope>NUCLEOTIDE SEQUENCE</scope>
    <source>
        <strain evidence="12">ATCC30299</strain>
    </source>
</reference>
<protein>
    <recommendedName>
        <fullName evidence="1">RNA helicase</fullName>
        <ecNumber evidence="1">3.6.4.13</ecNumber>
    </recommendedName>
</protein>
<dbReference type="InterPro" id="IPR014014">
    <property type="entry name" value="RNA_helicase_DEAD_Q_motif"/>
</dbReference>
<feature type="domain" description="Helicase ATP-binding" evidence="9">
    <location>
        <begin position="153"/>
        <end position="328"/>
    </location>
</feature>
<comment type="similarity">
    <text evidence="7">Belongs to the DEAD box helicase family.</text>
</comment>
<dbReference type="CDD" id="cd18787">
    <property type="entry name" value="SF2_C_DEAD"/>
    <property type="match status" value="1"/>
</dbReference>
<gene>
    <name evidence="12" type="ORF">BSTOLATCC_MIC31590</name>
</gene>
<feature type="domain" description="Helicase C-terminal" evidence="10">
    <location>
        <begin position="340"/>
        <end position="502"/>
    </location>
</feature>
<evidence type="ECO:0000259" key="11">
    <source>
        <dbReference type="PROSITE" id="PS51195"/>
    </source>
</evidence>
<dbReference type="GO" id="GO:0003676">
    <property type="term" value="F:nucleic acid binding"/>
    <property type="evidence" value="ECO:0007669"/>
    <property type="project" value="InterPro"/>
</dbReference>
<evidence type="ECO:0000256" key="6">
    <source>
        <dbReference type="PROSITE-ProRule" id="PRU00552"/>
    </source>
</evidence>
<dbReference type="EC" id="3.6.4.13" evidence="1"/>
<dbReference type="PROSITE" id="PS51192">
    <property type="entry name" value="HELICASE_ATP_BIND_1"/>
    <property type="match status" value="1"/>
</dbReference>
<evidence type="ECO:0000256" key="2">
    <source>
        <dbReference type="ARBA" id="ARBA00022741"/>
    </source>
</evidence>
<dbReference type="GO" id="GO:0005524">
    <property type="term" value="F:ATP binding"/>
    <property type="evidence" value="ECO:0007669"/>
    <property type="project" value="UniProtKB-KW"/>
</dbReference>
<keyword evidence="5 7" id="KW-0067">ATP-binding</keyword>
<dbReference type="InterPro" id="IPR027417">
    <property type="entry name" value="P-loop_NTPase"/>
</dbReference>
<dbReference type="Pfam" id="PF00271">
    <property type="entry name" value="Helicase_C"/>
    <property type="match status" value="1"/>
</dbReference>
<dbReference type="SMART" id="SM00490">
    <property type="entry name" value="HELICc"/>
    <property type="match status" value="1"/>
</dbReference>
<dbReference type="FunFam" id="3.40.50.300:FF:000079">
    <property type="entry name" value="probable ATP-dependent RNA helicase DDX17"/>
    <property type="match status" value="1"/>
</dbReference>
<keyword evidence="4 7" id="KW-0347">Helicase</keyword>
<evidence type="ECO:0000313" key="12">
    <source>
        <dbReference type="EMBL" id="CAG9322457.1"/>
    </source>
</evidence>
<dbReference type="CDD" id="cd17966">
    <property type="entry name" value="DEADc_DDX5_DDX17"/>
    <property type="match status" value="1"/>
</dbReference>
<evidence type="ECO:0000256" key="5">
    <source>
        <dbReference type="ARBA" id="ARBA00022840"/>
    </source>
</evidence>
<dbReference type="Proteomes" id="UP001162131">
    <property type="component" value="Unassembled WGS sequence"/>
</dbReference>
<keyword evidence="13" id="KW-1185">Reference proteome</keyword>
<dbReference type="Gene3D" id="3.40.50.300">
    <property type="entry name" value="P-loop containing nucleotide triphosphate hydrolases"/>
    <property type="match status" value="2"/>
</dbReference>
<dbReference type="InterPro" id="IPR014001">
    <property type="entry name" value="Helicase_ATP-bd"/>
</dbReference>
<evidence type="ECO:0000313" key="13">
    <source>
        <dbReference type="Proteomes" id="UP001162131"/>
    </source>
</evidence>
<feature type="region of interest" description="Disordered" evidence="8">
    <location>
        <begin position="14"/>
        <end position="35"/>
    </location>
</feature>
<dbReference type="PROSITE" id="PS00039">
    <property type="entry name" value="DEAD_ATP_HELICASE"/>
    <property type="match status" value="1"/>
</dbReference>
<dbReference type="FunFam" id="3.40.50.300:FF:000008">
    <property type="entry name" value="ATP-dependent RNA helicase RhlB"/>
    <property type="match status" value="1"/>
</dbReference>
<evidence type="ECO:0000256" key="1">
    <source>
        <dbReference type="ARBA" id="ARBA00012552"/>
    </source>
</evidence>
<dbReference type="SUPFAM" id="SSF52540">
    <property type="entry name" value="P-loop containing nucleoside triphosphate hydrolases"/>
    <property type="match status" value="1"/>
</dbReference>
<dbReference type="PROSITE" id="PS51195">
    <property type="entry name" value="Q_MOTIF"/>
    <property type="match status" value="1"/>
</dbReference>
<evidence type="ECO:0000256" key="4">
    <source>
        <dbReference type="ARBA" id="ARBA00022806"/>
    </source>
</evidence>
<dbReference type="InterPro" id="IPR000629">
    <property type="entry name" value="RNA-helicase_DEAD-box_CS"/>
</dbReference>
<dbReference type="SMART" id="SM00487">
    <property type="entry name" value="DEXDc"/>
    <property type="match status" value="1"/>
</dbReference>
<feature type="domain" description="DEAD-box RNA helicase Q" evidence="11">
    <location>
        <begin position="122"/>
        <end position="150"/>
    </location>
</feature>
<name>A0AAU9J9T1_9CILI</name>
<dbReference type="Pfam" id="PF00270">
    <property type="entry name" value="DEAD"/>
    <property type="match status" value="1"/>
</dbReference>
<comment type="caution">
    <text evidence="12">The sequence shown here is derived from an EMBL/GenBank/DDBJ whole genome shotgun (WGS) entry which is preliminary data.</text>
</comment>
<feature type="short sequence motif" description="Q motif" evidence="6">
    <location>
        <begin position="122"/>
        <end position="150"/>
    </location>
</feature>
<evidence type="ECO:0000256" key="8">
    <source>
        <dbReference type="SAM" id="MobiDB-lite"/>
    </source>
</evidence>
<evidence type="ECO:0000259" key="10">
    <source>
        <dbReference type="PROSITE" id="PS51194"/>
    </source>
</evidence>
<accession>A0AAU9J9T1</accession>
<dbReference type="InterPro" id="IPR001650">
    <property type="entry name" value="Helicase_C-like"/>
</dbReference>
<evidence type="ECO:0000259" key="9">
    <source>
        <dbReference type="PROSITE" id="PS51192"/>
    </source>
</evidence>
<dbReference type="GO" id="GO:0016787">
    <property type="term" value="F:hydrolase activity"/>
    <property type="evidence" value="ECO:0007669"/>
    <property type="project" value="UniProtKB-KW"/>
</dbReference>